<evidence type="ECO:0000313" key="2">
    <source>
        <dbReference type="Proteomes" id="UP000637061"/>
    </source>
</evidence>
<reference evidence="1" key="1">
    <citation type="submission" date="2020-12" db="EMBL/GenBank/DDBJ databases">
        <title>Enhanced detection system for hospital associated transmission using whole genome sequencing surveillance.</title>
        <authorList>
            <person name="Harrison L.H."/>
            <person name="Van Tyne D."/>
            <person name="Marsh J.W."/>
            <person name="Griffith M.P."/>
            <person name="Snyder D.J."/>
            <person name="Cooper V.S."/>
            <person name="Mustapha M."/>
        </authorList>
    </citation>
    <scope>NUCLEOTIDE SEQUENCE</scope>
    <source>
        <strain evidence="1">PSB00042</strain>
    </source>
</reference>
<evidence type="ECO:0008006" key="3">
    <source>
        <dbReference type="Google" id="ProtNLM"/>
    </source>
</evidence>
<proteinExistence type="predicted"/>
<comment type="caution">
    <text evidence="1">The sequence shown here is derived from an EMBL/GenBank/DDBJ whole genome shotgun (WGS) entry which is preliminary data.</text>
</comment>
<dbReference type="RefSeq" id="WP_198748115.1">
    <property type="nucleotide sequence ID" value="NZ_JAEHTE010000046.1"/>
</dbReference>
<name>A0A8I1EI13_PSEPU</name>
<dbReference type="Proteomes" id="UP000637061">
    <property type="component" value="Unassembled WGS sequence"/>
</dbReference>
<organism evidence="1 2">
    <name type="scientific">Pseudomonas putida</name>
    <name type="common">Arthrobacter siderocapsulatus</name>
    <dbReference type="NCBI Taxonomy" id="303"/>
    <lineage>
        <taxon>Bacteria</taxon>
        <taxon>Pseudomonadati</taxon>
        <taxon>Pseudomonadota</taxon>
        <taxon>Gammaproteobacteria</taxon>
        <taxon>Pseudomonadales</taxon>
        <taxon>Pseudomonadaceae</taxon>
        <taxon>Pseudomonas</taxon>
    </lineage>
</organism>
<accession>A0A8I1EI13</accession>
<gene>
    <name evidence="1" type="ORF">JEU22_25210</name>
</gene>
<dbReference type="EMBL" id="JAEHTE010000046">
    <property type="protein sequence ID" value="MBI6887205.1"/>
    <property type="molecule type" value="Genomic_DNA"/>
</dbReference>
<sequence>MSNPKSTLQTPPVLIPWEEGKRLVGASSDTTMYKYIAMGFPGPLMVGPPRANGASGKRMFVKAEVDAWLADRIAERDAVYGRVQPA</sequence>
<protein>
    <recommendedName>
        <fullName evidence="3">AlpA family phage regulatory protein</fullName>
    </recommendedName>
</protein>
<dbReference type="AlphaFoldDB" id="A0A8I1EI13"/>
<evidence type="ECO:0000313" key="1">
    <source>
        <dbReference type="EMBL" id="MBI6887205.1"/>
    </source>
</evidence>